<comment type="subunit">
    <text evidence="5 6">The basal body constitutes a major portion of the flagellar organelle and consists of four rings (L,P,S, and M) mounted on a central rod. The rod consists of about 26 subunits of FlgG in the distal portion, and FlgB, FlgC and FlgF are thought to build up the proximal portion of the rod with about 6 subunits each.</text>
</comment>
<organism evidence="9 10">
    <name type="scientific">Marinicrinis lubricantis</name>
    <dbReference type="NCBI Taxonomy" id="2086470"/>
    <lineage>
        <taxon>Bacteria</taxon>
        <taxon>Bacillati</taxon>
        <taxon>Bacillota</taxon>
        <taxon>Bacilli</taxon>
        <taxon>Bacillales</taxon>
        <taxon>Paenibacillaceae</taxon>
    </lineage>
</organism>
<dbReference type="PROSITE" id="PS00588">
    <property type="entry name" value="FLAGELLA_BB_ROD"/>
    <property type="match status" value="1"/>
</dbReference>
<feature type="domain" description="Flagellar basal-body/hook protein C-terminal" evidence="8">
    <location>
        <begin position="104"/>
        <end position="147"/>
    </location>
</feature>
<comment type="similarity">
    <text evidence="2">Belongs to the flagella basal body rod proteins family.</text>
</comment>
<gene>
    <name evidence="9" type="primary">flgC</name>
    <name evidence="9" type="ORF">ACFPXP_07385</name>
</gene>
<accession>A0ABW1IMG0</accession>
<dbReference type="InterPro" id="IPR019776">
    <property type="entry name" value="Flagellar_basal_body_rod_CS"/>
</dbReference>
<keyword evidence="4 6" id="KW-0975">Bacterial flagellum</keyword>
<keyword evidence="9" id="KW-0282">Flagellum</keyword>
<dbReference type="EMBL" id="JBHSQV010000036">
    <property type="protein sequence ID" value="MFC5986255.1"/>
    <property type="molecule type" value="Genomic_DNA"/>
</dbReference>
<evidence type="ECO:0000313" key="9">
    <source>
        <dbReference type="EMBL" id="MFC5986255.1"/>
    </source>
</evidence>
<feature type="domain" description="Flagellar basal body rod protein N-terminal" evidence="7">
    <location>
        <begin position="8"/>
        <end position="35"/>
    </location>
</feature>
<dbReference type="InterPro" id="IPR006299">
    <property type="entry name" value="FlgC"/>
</dbReference>
<evidence type="ECO:0000256" key="4">
    <source>
        <dbReference type="ARBA" id="ARBA00023143"/>
    </source>
</evidence>
<proteinExistence type="inferred from homology"/>
<dbReference type="Pfam" id="PF06429">
    <property type="entry name" value="Flg_bbr_C"/>
    <property type="match status" value="1"/>
</dbReference>
<evidence type="ECO:0000256" key="2">
    <source>
        <dbReference type="ARBA" id="ARBA00009677"/>
    </source>
</evidence>
<dbReference type="RefSeq" id="WP_379893586.1">
    <property type="nucleotide sequence ID" value="NZ_CBCSCT010000001.1"/>
</dbReference>
<keyword evidence="10" id="KW-1185">Reference proteome</keyword>
<protein>
    <recommendedName>
        <fullName evidence="3 6">Flagellar basal-body rod protein FlgC</fullName>
    </recommendedName>
</protein>
<sequence>MKLMNGFDISASALTAQRLRMDVISSNIANADTTRGQRVGNEWLPYQRKMVVMEPRQSEFSNILEAQMNGRDGIGQGVKVTSITTDNSPYKQVYDPTHPDANEDGYVLMPNVDILKEMVDMMSASRAYEANVTSLNASKSMFMKALEIGKY</sequence>
<keyword evidence="9" id="KW-0969">Cilium</keyword>
<evidence type="ECO:0000313" key="10">
    <source>
        <dbReference type="Proteomes" id="UP001596250"/>
    </source>
</evidence>
<evidence type="ECO:0000256" key="5">
    <source>
        <dbReference type="ARBA" id="ARBA00025933"/>
    </source>
</evidence>
<dbReference type="InterPro" id="IPR010930">
    <property type="entry name" value="Flg_bb/hook_C_dom"/>
</dbReference>
<dbReference type="PANTHER" id="PTHR30435:SF2">
    <property type="entry name" value="FLAGELLAR BASAL-BODY ROD PROTEIN FLGC"/>
    <property type="match status" value="1"/>
</dbReference>
<dbReference type="PANTHER" id="PTHR30435">
    <property type="entry name" value="FLAGELLAR PROTEIN"/>
    <property type="match status" value="1"/>
</dbReference>
<evidence type="ECO:0000256" key="1">
    <source>
        <dbReference type="ARBA" id="ARBA00004117"/>
    </source>
</evidence>
<dbReference type="NCBIfam" id="TIGR01395">
    <property type="entry name" value="FlgC"/>
    <property type="match status" value="1"/>
</dbReference>
<evidence type="ECO:0000256" key="3">
    <source>
        <dbReference type="ARBA" id="ARBA00017941"/>
    </source>
</evidence>
<dbReference type="InterPro" id="IPR001444">
    <property type="entry name" value="Flag_bb_rod_N"/>
</dbReference>
<keyword evidence="9" id="KW-0966">Cell projection</keyword>
<reference evidence="10" key="1">
    <citation type="journal article" date="2019" name="Int. J. Syst. Evol. Microbiol.">
        <title>The Global Catalogue of Microorganisms (GCM) 10K type strain sequencing project: providing services to taxonomists for standard genome sequencing and annotation.</title>
        <authorList>
            <consortium name="The Broad Institute Genomics Platform"/>
            <consortium name="The Broad Institute Genome Sequencing Center for Infectious Disease"/>
            <person name="Wu L."/>
            <person name="Ma J."/>
        </authorList>
    </citation>
    <scope>NUCLEOTIDE SEQUENCE [LARGE SCALE GENOMIC DNA]</scope>
    <source>
        <strain evidence="10">CCM 8749</strain>
    </source>
</reference>
<comment type="caution">
    <text evidence="9">The sequence shown here is derived from an EMBL/GenBank/DDBJ whole genome shotgun (WGS) entry which is preliminary data.</text>
</comment>
<comment type="subcellular location">
    <subcellularLocation>
        <location evidence="1 6">Bacterial flagellum basal body</location>
    </subcellularLocation>
</comment>
<dbReference type="Proteomes" id="UP001596250">
    <property type="component" value="Unassembled WGS sequence"/>
</dbReference>
<evidence type="ECO:0000259" key="8">
    <source>
        <dbReference type="Pfam" id="PF06429"/>
    </source>
</evidence>
<dbReference type="Pfam" id="PF00460">
    <property type="entry name" value="Flg_bb_rod"/>
    <property type="match status" value="1"/>
</dbReference>
<name>A0ABW1IMG0_9BACL</name>
<evidence type="ECO:0000256" key="6">
    <source>
        <dbReference type="RuleBase" id="RU362062"/>
    </source>
</evidence>
<evidence type="ECO:0000259" key="7">
    <source>
        <dbReference type="Pfam" id="PF00460"/>
    </source>
</evidence>